<dbReference type="Proteomes" id="UP000265520">
    <property type="component" value="Unassembled WGS sequence"/>
</dbReference>
<accession>A0A392MZC3</accession>
<organism evidence="1 2">
    <name type="scientific">Trifolium medium</name>
    <dbReference type="NCBI Taxonomy" id="97028"/>
    <lineage>
        <taxon>Eukaryota</taxon>
        <taxon>Viridiplantae</taxon>
        <taxon>Streptophyta</taxon>
        <taxon>Embryophyta</taxon>
        <taxon>Tracheophyta</taxon>
        <taxon>Spermatophyta</taxon>
        <taxon>Magnoliopsida</taxon>
        <taxon>eudicotyledons</taxon>
        <taxon>Gunneridae</taxon>
        <taxon>Pentapetalae</taxon>
        <taxon>rosids</taxon>
        <taxon>fabids</taxon>
        <taxon>Fabales</taxon>
        <taxon>Fabaceae</taxon>
        <taxon>Papilionoideae</taxon>
        <taxon>50 kb inversion clade</taxon>
        <taxon>NPAAA clade</taxon>
        <taxon>Hologalegina</taxon>
        <taxon>IRL clade</taxon>
        <taxon>Trifolieae</taxon>
        <taxon>Trifolium</taxon>
    </lineage>
</organism>
<feature type="non-terminal residue" evidence="1">
    <location>
        <position position="1"/>
    </location>
</feature>
<keyword evidence="2" id="KW-1185">Reference proteome</keyword>
<dbReference type="EMBL" id="LXQA010021788">
    <property type="protein sequence ID" value="MCH92058.1"/>
    <property type="molecule type" value="Genomic_DNA"/>
</dbReference>
<gene>
    <name evidence="1" type="ORF">A2U01_0012990</name>
</gene>
<reference evidence="1 2" key="1">
    <citation type="journal article" date="2018" name="Front. Plant Sci.">
        <title>Red Clover (Trifolium pratense) and Zigzag Clover (T. medium) - A Picture of Genomic Similarities and Differences.</title>
        <authorList>
            <person name="Dluhosova J."/>
            <person name="Istvanek J."/>
            <person name="Nedelnik J."/>
            <person name="Repkova J."/>
        </authorList>
    </citation>
    <scope>NUCLEOTIDE SEQUENCE [LARGE SCALE GENOMIC DNA]</scope>
    <source>
        <strain evidence="2">cv. 10/8</strain>
        <tissue evidence="1">Leaf</tissue>
    </source>
</reference>
<sequence length="190" mass="22029">VSVLLEKLVSTEFVDNFRSIKLDDSLLEKLKTTLTRVLIALNDDDDDDDDVVNDKLRYAVFEVKDLVNEINTEALRCKVEYEDQILSSSASQVLLDRLDSTALVHNFRSKMLDVSLLKDLKTALLYLDYAIARKILTIGHWVDMLRYAIFEIVYLFDEIKPKRCKVEGKLKTLSPPFIWFKFNGFQKSLE</sequence>
<dbReference type="AlphaFoldDB" id="A0A392MZC3"/>
<evidence type="ECO:0000313" key="2">
    <source>
        <dbReference type="Proteomes" id="UP000265520"/>
    </source>
</evidence>
<proteinExistence type="predicted"/>
<name>A0A392MZC3_9FABA</name>
<comment type="caution">
    <text evidence="1">The sequence shown here is derived from an EMBL/GenBank/DDBJ whole genome shotgun (WGS) entry which is preliminary data.</text>
</comment>
<evidence type="ECO:0000313" key="1">
    <source>
        <dbReference type="EMBL" id="MCH92058.1"/>
    </source>
</evidence>
<protein>
    <submittedName>
        <fullName evidence="1">LRR and NB-ARC domain disease resistance protein</fullName>
    </submittedName>
</protein>